<dbReference type="AlphaFoldDB" id="A0AAD1S949"/>
<protein>
    <submittedName>
        <fullName evidence="9">Stimulated by retinoic acid gene 6 -like</fullName>
    </submittedName>
</protein>
<dbReference type="PANTHER" id="PTHR21444:SF17">
    <property type="entry name" value="STIMULATED BY RETINOIC ACID GENE 6 PROTEIN-LIKE"/>
    <property type="match status" value="1"/>
</dbReference>
<feature type="transmembrane region" description="Helical" evidence="8">
    <location>
        <begin position="417"/>
        <end position="444"/>
    </location>
</feature>
<evidence type="ECO:0000313" key="9">
    <source>
        <dbReference type="EMBL" id="CAH2293673.1"/>
    </source>
</evidence>
<feature type="transmembrane region" description="Helical" evidence="8">
    <location>
        <begin position="464"/>
        <end position="485"/>
    </location>
</feature>
<organism evidence="9 10">
    <name type="scientific">Pelobates cultripes</name>
    <name type="common">Western spadefoot toad</name>
    <dbReference type="NCBI Taxonomy" id="61616"/>
    <lineage>
        <taxon>Eukaryota</taxon>
        <taxon>Metazoa</taxon>
        <taxon>Chordata</taxon>
        <taxon>Craniata</taxon>
        <taxon>Vertebrata</taxon>
        <taxon>Euteleostomi</taxon>
        <taxon>Amphibia</taxon>
        <taxon>Batrachia</taxon>
        <taxon>Anura</taxon>
        <taxon>Pelobatoidea</taxon>
        <taxon>Pelobatidae</taxon>
        <taxon>Pelobates</taxon>
    </lineage>
</organism>
<evidence type="ECO:0000256" key="7">
    <source>
        <dbReference type="ARBA" id="ARBA00023170"/>
    </source>
</evidence>
<sequence>MDNSSMTEYEDIPVWDLPENGTCEDSIDMSLMLHYSLIPSVIFILILSFLEKRKHRSKIDDNVKCLHKRFAFVVPLDLIGAFNDRWTYGFAIGAIANTIILLFDQQFLPAGVPSWAKGLGLLAGALEVGLSYFPIFACLNADNKVIGPLIGFFYTFFWLAVTLADIVICPHETEKREFEKIVSHWPSILCMLFLMCRFVHIFIFRKKTEGVYKDTNTMLPEHQADHIKRLLRKPIEKRKTWFARRIYNWDPCFKFPNRIIGTAVLSLFCLYIFVFAEYNGFKLILHALKYLNLVFLKTDIGISLEDIIKKIQGIWFFTTVFSCLITVSYVFHILACYRKQLKSLWAGNKMFLPMKFHKPTSSRCIIAIARYSSWQVAYILWGYSIIHLVQILFGIIFVLLVVYPIELGIFWDFLKDLLITWFAPFAVVFILVTLQTRLAAIFFLQDKISDEDEQKPLALNNRKAFQNFNYFFFFYNVIVGFGSCLSRLMRSLVLGSWLIARIDRTILPPGFEGMDSGYNTWIGMLYVDHYHSNPVLSGFCHVLLTTRVEKEPSEFVPITNLKEHQTSVRAKTRWFLFYTLIRNPSIIKYRKQFQSTGADAHFIG</sequence>
<feature type="transmembrane region" description="Helical" evidence="8">
    <location>
        <begin position="259"/>
        <end position="278"/>
    </location>
</feature>
<feature type="transmembrane region" description="Helical" evidence="8">
    <location>
        <begin position="86"/>
        <end position="103"/>
    </location>
</feature>
<evidence type="ECO:0000256" key="1">
    <source>
        <dbReference type="ARBA" id="ARBA00004651"/>
    </source>
</evidence>
<feature type="transmembrane region" description="Helical" evidence="8">
    <location>
        <begin position="314"/>
        <end position="335"/>
    </location>
</feature>
<evidence type="ECO:0000256" key="2">
    <source>
        <dbReference type="ARBA" id="ARBA00022448"/>
    </source>
</evidence>
<keyword evidence="5 8" id="KW-1133">Transmembrane helix</keyword>
<dbReference type="GO" id="GO:0071939">
    <property type="term" value="P:vitamin A import into cell"/>
    <property type="evidence" value="ECO:0007669"/>
    <property type="project" value="TreeGrafter"/>
</dbReference>
<dbReference type="Proteomes" id="UP001295444">
    <property type="component" value="Chromosome 05"/>
</dbReference>
<dbReference type="EMBL" id="OW240916">
    <property type="protein sequence ID" value="CAH2293673.1"/>
    <property type="molecule type" value="Genomic_DNA"/>
</dbReference>
<dbReference type="GO" id="GO:0038023">
    <property type="term" value="F:signaling receptor activity"/>
    <property type="evidence" value="ECO:0007669"/>
    <property type="project" value="InterPro"/>
</dbReference>
<comment type="subcellular location">
    <subcellularLocation>
        <location evidence="1">Cell membrane</location>
        <topology evidence="1">Multi-pass membrane protein</topology>
    </subcellularLocation>
</comment>
<keyword evidence="2" id="KW-0813">Transport</keyword>
<feature type="transmembrane region" description="Helical" evidence="8">
    <location>
        <begin position="184"/>
        <end position="204"/>
    </location>
</feature>
<evidence type="ECO:0000256" key="3">
    <source>
        <dbReference type="ARBA" id="ARBA00022475"/>
    </source>
</evidence>
<name>A0AAD1S949_PELCU</name>
<keyword evidence="6 8" id="KW-0472">Membrane</keyword>
<feature type="transmembrane region" description="Helical" evidence="8">
    <location>
        <begin position="145"/>
        <end position="164"/>
    </location>
</feature>
<keyword evidence="4 8" id="KW-0812">Transmembrane</keyword>
<evidence type="ECO:0000256" key="4">
    <source>
        <dbReference type="ARBA" id="ARBA00022692"/>
    </source>
</evidence>
<feature type="transmembrane region" description="Helical" evidence="8">
    <location>
        <begin position="380"/>
        <end position="405"/>
    </location>
</feature>
<evidence type="ECO:0000256" key="6">
    <source>
        <dbReference type="ARBA" id="ARBA00023136"/>
    </source>
</evidence>
<dbReference type="GO" id="GO:0005886">
    <property type="term" value="C:plasma membrane"/>
    <property type="evidence" value="ECO:0007669"/>
    <property type="project" value="UniProtKB-SubCell"/>
</dbReference>
<keyword evidence="7" id="KW-0675">Receptor</keyword>
<reference evidence="9" key="1">
    <citation type="submission" date="2022-03" db="EMBL/GenBank/DDBJ databases">
        <authorList>
            <person name="Alioto T."/>
            <person name="Alioto T."/>
            <person name="Gomez Garrido J."/>
        </authorList>
    </citation>
    <scope>NUCLEOTIDE SEQUENCE</scope>
</reference>
<feature type="transmembrane region" description="Helical" evidence="8">
    <location>
        <begin position="32"/>
        <end position="50"/>
    </location>
</feature>
<evidence type="ECO:0000256" key="5">
    <source>
        <dbReference type="ARBA" id="ARBA00022989"/>
    </source>
</evidence>
<dbReference type="Pfam" id="PF14752">
    <property type="entry name" value="RBP_receptor"/>
    <property type="match status" value="1"/>
</dbReference>
<dbReference type="GO" id="GO:0034632">
    <property type="term" value="F:retinol transmembrane transporter activity"/>
    <property type="evidence" value="ECO:0007669"/>
    <property type="project" value="InterPro"/>
</dbReference>
<feature type="transmembrane region" description="Helical" evidence="8">
    <location>
        <begin position="115"/>
        <end position="133"/>
    </location>
</feature>
<evidence type="ECO:0000313" key="10">
    <source>
        <dbReference type="Proteomes" id="UP001295444"/>
    </source>
</evidence>
<proteinExistence type="predicted"/>
<keyword evidence="3" id="KW-1003">Cell membrane</keyword>
<dbReference type="InterPro" id="IPR026612">
    <property type="entry name" value="STRA6-like"/>
</dbReference>
<accession>A0AAD1S949</accession>
<evidence type="ECO:0000256" key="8">
    <source>
        <dbReference type="SAM" id="Phobius"/>
    </source>
</evidence>
<keyword evidence="10" id="KW-1185">Reference proteome</keyword>
<dbReference type="PANTHER" id="PTHR21444">
    <property type="entry name" value="COILED-COIL DOMAIN-CONTAINING PROTEIN 180"/>
    <property type="match status" value="1"/>
</dbReference>
<gene>
    <name evidence="9" type="ORF">PECUL_23A054332</name>
</gene>